<dbReference type="Proteomes" id="UP000272560">
    <property type="component" value="Unassembled WGS sequence"/>
</dbReference>
<keyword evidence="2" id="KW-1185">Reference proteome</keyword>
<evidence type="ECO:0000313" key="2">
    <source>
        <dbReference type="Proteomes" id="UP000272560"/>
    </source>
</evidence>
<evidence type="ECO:0000313" key="1">
    <source>
        <dbReference type="EMBL" id="RJT80153.1"/>
    </source>
</evidence>
<name>A0A3A5M853_9MICC</name>
<accession>A0A3A5M853</accession>
<reference evidence="1 2" key="1">
    <citation type="submission" date="2018-09" db="EMBL/GenBank/DDBJ databases">
        <title>Novel species of Arthrobacter.</title>
        <authorList>
            <person name="Liu Q."/>
            <person name="Xin Y.-H."/>
        </authorList>
    </citation>
    <scope>NUCLEOTIDE SEQUENCE [LARGE SCALE GENOMIC DNA]</scope>
    <source>
        <strain evidence="1 2">Hz2</strain>
    </source>
</reference>
<comment type="caution">
    <text evidence="1">The sequence shown here is derived from an EMBL/GenBank/DDBJ whole genome shotgun (WGS) entry which is preliminary data.</text>
</comment>
<organism evidence="1 2">
    <name type="scientific">Arthrobacter cheniae</name>
    <dbReference type="NCBI Taxonomy" id="1258888"/>
    <lineage>
        <taxon>Bacteria</taxon>
        <taxon>Bacillati</taxon>
        <taxon>Actinomycetota</taxon>
        <taxon>Actinomycetes</taxon>
        <taxon>Micrococcales</taxon>
        <taxon>Micrococcaceae</taxon>
        <taxon>Arthrobacter</taxon>
    </lineage>
</organism>
<protein>
    <submittedName>
        <fullName evidence="1">Uncharacterized protein</fullName>
    </submittedName>
</protein>
<proteinExistence type="predicted"/>
<dbReference type="EMBL" id="QZVT01000004">
    <property type="protein sequence ID" value="RJT80153.1"/>
    <property type="molecule type" value="Genomic_DNA"/>
</dbReference>
<sequence length="82" mass="8975">MGFFTDDLGRQTVAQKPNAPILGWALLGAASFLALEEKNRERLRLASSVCLAVWAALEVVTGQSGFRRSAGALTLSWLWRKV</sequence>
<gene>
    <name evidence="1" type="ORF">D6T63_09820</name>
</gene>
<dbReference type="AlphaFoldDB" id="A0A3A5M853"/>